<dbReference type="Proteomes" id="UP001501020">
    <property type="component" value="Unassembled WGS sequence"/>
</dbReference>
<accession>A0ABN2ZNV6</accession>
<evidence type="ECO:0000313" key="3">
    <source>
        <dbReference type="Proteomes" id="UP001501020"/>
    </source>
</evidence>
<feature type="region of interest" description="Disordered" evidence="1">
    <location>
        <begin position="1"/>
        <end position="98"/>
    </location>
</feature>
<keyword evidence="3" id="KW-1185">Reference proteome</keyword>
<evidence type="ECO:0008006" key="4">
    <source>
        <dbReference type="Google" id="ProtNLM"/>
    </source>
</evidence>
<reference evidence="2 3" key="1">
    <citation type="journal article" date="2019" name="Int. J. Syst. Evol. Microbiol.">
        <title>The Global Catalogue of Microorganisms (GCM) 10K type strain sequencing project: providing services to taxonomists for standard genome sequencing and annotation.</title>
        <authorList>
            <consortium name="The Broad Institute Genomics Platform"/>
            <consortium name="The Broad Institute Genome Sequencing Center for Infectious Disease"/>
            <person name="Wu L."/>
            <person name="Ma J."/>
        </authorList>
    </citation>
    <scope>NUCLEOTIDE SEQUENCE [LARGE SCALE GENOMIC DNA]</scope>
    <source>
        <strain evidence="2 3">JCM 13850</strain>
    </source>
</reference>
<dbReference type="EMBL" id="BAAAMR010000040">
    <property type="protein sequence ID" value="GAA2145056.1"/>
    <property type="molecule type" value="Genomic_DNA"/>
</dbReference>
<gene>
    <name evidence="2" type="ORF">GCM10009727_45360</name>
</gene>
<evidence type="ECO:0000256" key="1">
    <source>
        <dbReference type="SAM" id="MobiDB-lite"/>
    </source>
</evidence>
<feature type="compositionally biased region" description="Basic and acidic residues" evidence="1">
    <location>
        <begin position="37"/>
        <end position="53"/>
    </location>
</feature>
<comment type="caution">
    <text evidence="2">The sequence shown here is derived from an EMBL/GenBank/DDBJ whole genome shotgun (WGS) entry which is preliminary data.</text>
</comment>
<protein>
    <recommendedName>
        <fullName evidence="4">Ribbon-helix-helix protein, CopG family</fullName>
    </recommendedName>
</protein>
<evidence type="ECO:0000313" key="2">
    <source>
        <dbReference type="EMBL" id="GAA2145056.1"/>
    </source>
</evidence>
<organism evidence="2 3">
    <name type="scientific">Actinomadura napierensis</name>
    <dbReference type="NCBI Taxonomy" id="267854"/>
    <lineage>
        <taxon>Bacteria</taxon>
        <taxon>Bacillati</taxon>
        <taxon>Actinomycetota</taxon>
        <taxon>Actinomycetes</taxon>
        <taxon>Streptosporangiales</taxon>
        <taxon>Thermomonosporaceae</taxon>
        <taxon>Actinomadura</taxon>
    </lineage>
</organism>
<proteinExistence type="predicted"/>
<name>A0ABN2ZNV6_9ACTN</name>
<sequence length="160" mass="17025">MGSRRVRLPGVDEIFRPTAPPPGPAPSGSTPGPGRALPEHARSEHARPDHAVAERGVPQHAVAERAGAERAVPGSGPSRAAAQGGTGRPTGRQRHDSKITVYISSDELLALEQLRLRLRADHALPVDRGRLVREAVAAMIGDFDALGEHSTLVRRLRDTS</sequence>
<feature type="compositionally biased region" description="Low complexity" evidence="1">
    <location>
        <begin position="69"/>
        <end position="83"/>
    </location>
</feature>